<name>A0AA42MB36_ACIJO</name>
<keyword evidence="1" id="KW-0812">Transmembrane</keyword>
<evidence type="ECO:0000313" key="2">
    <source>
        <dbReference type="EMBL" id="MDH0827058.1"/>
    </source>
</evidence>
<dbReference type="RefSeq" id="WP_278345115.1">
    <property type="nucleotide sequence ID" value="NZ_JAOCCL010000027.1"/>
</dbReference>
<comment type="caution">
    <text evidence="2">The sequence shown here is derived from an EMBL/GenBank/DDBJ whole genome shotgun (WGS) entry which is preliminary data.</text>
</comment>
<dbReference type="AlphaFoldDB" id="A0AA42MB36"/>
<evidence type="ECO:0000256" key="1">
    <source>
        <dbReference type="SAM" id="Phobius"/>
    </source>
</evidence>
<accession>A0AA42MB36</accession>
<feature type="transmembrane region" description="Helical" evidence="1">
    <location>
        <begin position="213"/>
        <end position="231"/>
    </location>
</feature>
<organism evidence="2 3">
    <name type="scientific">Acinetobacter johnsonii</name>
    <dbReference type="NCBI Taxonomy" id="40214"/>
    <lineage>
        <taxon>Bacteria</taxon>
        <taxon>Pseudomonadati</taxon>
        <taxon>Pseudomonadota</taxon>
        <taxon>Gammaproteobacteria</taxon>
        <taxon>Moraxellales</taxon>
        <taxon>Moraxellaceae</taxon>
        <taxon>Acinetobacter</taxon>
    </lineage>
</organism>
<evidence type="ECO:0000313" key="3">
    <source>
        <dbReference type="Proteomes" id="UP001160116"/>
    </source>
</evidence>
<dbReference type="EMBL" id="JAOCCL010000027">
    <property type="protein sequence ID" value="MDH0827058.1"/>
    <property type="molecule type" value="Genomic_DNA"/>
</dbReference>
<keyword evidence="1" id="KW-1133">Transmembrane helix</keyword>
<reference evidence="2" key="1">
    <citation type="submission" date="2022-09" db="EMBL/GenBank/DDBJ databases">
        <title>Intensive care unit water sources are persistently colonized with multi-drug resistant bacteria and are the site of extensive horizontal gene transfer of antibiotic resistance genes.</title>
        <authorList>
            <person name="Diorio-Toth L."/>
        </authorList>
    </citation>
    <scope>NUCLEOTIDE SEQUENCE</scope>
    <source>
        <strain evidence="2">GD03885</strain>
    </source>
</reference>
<gene>
    <name evidence="2" type="ORF">N5C97_11215</name>
</gene>
<protein>
    <submittedName>
        <fullName evidence="2">Uncharacterized protein</fullName>
    </submittedName>
</protein>
<sequence>MTEIEIKVLKLFYGLLVSQPTINRAYDCLKVLFEKTIESYESGFEEKVTYSRQQLKVAVDGKLSAERMDSKELGKWINDSRLNDFLKCVIHRHSAVFDELGYLPFVNTNDTKGGKGNERIYWLEIEKITAKVDEDNQSPEDNIVHYERNNPADIQLSWFYKFIFNNGELKNKSLRGLVMITVLFGSVIGWAIYVFIFSLVLVSDEQSFTSLDLFWISCLIFFSFIMFKYWAIPLWNLPEHRVIKAPMSFISFAEDHADLEMYRDKERNQITRVTKFKGTCPICASDVLLKSGKPDQKMPLVGRCVESPFAHVYSFDRVTLKGEQLK</sequence>
<feature type="transmembrane region" description="Helical" evidence="1">
    <location>
        <begin position="177"/>
        <end position="201"/>
    </location>
</feature>
<dbReference type="Proteomes" id="UP001160116">
    <property type="component" value="Unassembled WGS sequence"/>
</dbReference>
<proteinExistence type="predicted"/>
<keyword evidence="1" id="KW-0472">Membrane</keyword>